<gene>
    <name evidence="1" type="ORF">SJPD1_0771</name>
    <name evidence="2" type="ORF">SJPD1_1048</name>
</gene>
<reference evidence="1" key="3">
    <citation type="journal article" date="2020" name="MicrobiologyOpen">
        <title>Tetrachloroethene respiration in Sulfurospirillum species is regulated by a two-component system as unraveled by comparative genomics, transcriptomics, and regulator binding studies.</title>
        <authorList>
            <person name="Esken J."/>
            <person name="Goris T."/>
            <person name="Gadkari J."/>
            <person name="Bischler T."/>
            <person name="Forstner K.U."/>
            <person name="Sharma C.M."/>
            <person name="Diekert G."/>
            <person name="Schubert T."/>
        </authorList>
    </citation>
    <scope>NUCLEOTIDE SEQUENCE</scope>
    <source>
        <strain evidence="1">JPD-1</strain>
    </source>
</reference>
<proteinExistence type="predicted"/>
<accession>A0A290HBT0</accession>
<dbReference type="Proteomes" id="UP000217349">
    <property type="component" value="Chromosome"/>
</dbReference>
<dbReference type="OrthoDB" id="5361343at2"/>
<dbReference type="KEGG" id="sulj:SJPD1_0771"/>
<reference evidence="3" key="1">
    <citation type="submission" date="2017-09" db="EMBL/GenBank/DDBJ databases">
        <title>The complete genome of Sulfurospirillum sp. JPD-1.</title>
        <authorList>
            <person name="Goris T."/>
        </authorList>
    </citation>
    <scope>NUCLEOTIDE SEQUENCE [LARGE SCALE GENOMIC DNA]</scope>
    <source>
        <strain evidence="3">JPD-1</strain>
    </source>
</reference>
<reference evidence="1" key="2">
    <citation type="submission" date="2017-09" db="EMBL/GenBank/DDBJ databases">
        <authorList>
            <person name="Goris T."/>
        </authorList>
    </citation>
    <scope>NUCLEOTIDE SEQUENCE</scope>
    <source>
        <strain evidence="1">JPD-1</strain>
    </source>
</reference>
<dbReference type="EMBL" id="CP023275">
    <property type="protein sequence ID" value="ATB69160.1"/>
    <property type="molecule type" value="Genomic_DNA"/>
</dbReference>
<sequence length="117" mass="12625">MIKQKIAGRNVNTVSASGSVADMTTLGAILEGELSFYEQKFEGGTTANPAVLNAKKFSVGKKYLSGQRQSASVSIPHVKATKSFAEIQTAVIGQFDESFKSSTKCDYSNLFYDKKEA</sequence>
<dbReference type="AlphaFoldDB" id="A0A290HBT0"/>
<evidence type="ECO:0000313" key="1">
    <source>
        <dbReference type="EMBL" id="ATB68885.1"/>
    </source>
</evidence>
<dbReference type="EMBL" id="CP023275">
    <property type="protein sequence ID" value="ATB68885.1"/>
    <property type="molecule type" value="Genomic_DNA"/>
</dbReference>
<name>A0A290HBT0_9BACT</name>
<dbReference type="RefSeq" id="WP_096046030.1">
    <property type="nucleotide sequence ID" value="NZ_CP023275.1"/>
</dbReference>
<dbReference type="KEGG" id="sulj:SJPD1_1048"/>
<organism evidence="1 3">
    <name type="scientific">Sulfurospirillum diekertiae</name>
    <dbReference type="NCBI Taxonomy" id="1854492"/>
    <lineage>
        <taxon>Bacteria</taxon>
        <taxon>Pseudomonadati</taxon>
        <taxon>Campylobacterota</taxon>
        <taxon>Epsilonproteobacteria</taxon>
        <taxon>Campylobacterales</taxon>
        <taxon>Sulfurospirillaceae</taxon>
        <taxon>Sulfurospirillum</taxon>
    </lineage>
</organism>
<evidence type="ECO:0000313" key="3">
    <source>
        <dbReference type="Proteomes" id="UP000217349"/>
    </source>
</evidence>
<protein>
    <submittedName>
        <fullName evidence="1">Uncharacterized protein</fullName>
    </submittedName>
</protein>
<evidence type="ECO:0000313" key="2">
    <source>
        <dbReference type="EMBL" id="ATB69160.1"/>
    </source>
</evidence>